<proteinExistence type="predicted"/>
<dbReference type="EMBL" id="ML208610">
    <property type="protein sequence ID" value="TFK62032.1"/>
    <property type="molecule type" value="Genomic_DNA"/>
</dbReference>
<sequence length="262" mass="29648">MGGLREYLGLVGPRHTTAWLEVQNFIQMALLEHLDLSRPISRKGQQDRIDLIIHLVWSKFPNAISSEDPHQLLALEAYIVTVGNKMKAGTCIPPGSIGGSTRTEFKRQEKPYSRPPAVITSVSKPSPDTRAHPIGMRAAPFPKDHVHPQVDYSDLNRSKAPLKLVTPERSPTEETEPAIHHRDDLHEFLASCNPPLTDLHPYLLAYGCTSMAYIANISQWSNRDIRRVVEKIKLMKCRDVPPVKPIDWDVFRHHVKKMKVAL</sequence>
<accession>A0ACD3AB13</accession>
<keyword evidence="2" id="KW-1185">Reference proteome</keyword>
<organism evidence="1 2">
    <name type="scientific">Pluteus cervinus</name>
    <dbReference type="NCBI Taxonomy" id="181527"/>
    <lineage>
        <taxon>Eukaryota</taxon>
        <taxon>Fungi</taxon>
        <taxon>Dikarya</taxon>
        <taxon>Basidiomycota</taxon>
        <taxon>Agaricomycotina</taxon>
        <taxon>Agaricomycetes</taxon>
        <taxon>Agaricomycetidae</taxon>
        <taxon>Agaricales</taxon>
        <taxon>Pluteineae</taxon>
        <taxon>Pluteaceae</taxon>
        <taxon>Pluteus</taxon>
    </lineage>
</organism>
<name>A0ACD3AB13_9AGAR</name>
<evidence type="ECO:0000313" key="1">
    <source>
        <dbReference type="EMBL" id="TFK62032.1"/>
    </source>
</evidence>
<protein>
    <submittedName>
        <fullName evidence="1">Uncharacterized protein</fullName>
    </submittedName>
</protein>
<gene>
    <name evidence="1" type="ORF">BDN72DRAFT_411216</name>
</gene>
<evidence type="ECO:0000313" key="2">
    <source>
        <dbReference type="Proteomes" id="UP000308600"/>
    </source>
</evidence>
<reference evidence="1 2" key="1">
    <citation type="journal article" date="2019" name="Nat. Ecol. Evol.">
        <title>Megaphylogeny resolves global patterns of mushroom evolution.</title>
        <authorList>
            <person name="Varga T."/>
            <person name="Krizsan K."/>
            <person name="Foldi C."/>
            <person name="Dima B."/>
            <person name="Sanchez-Garcia M."/>
            <person name="Sanchez-Ramirez S."/>
            <person name="Szollosi G.J."/>
            <person name="Szarkandi J.G."/>
            <person name="Papp V."/>
            <person name="Albert L."/>
            <person name="Andreopoulos W."/>
            <person name="Angelini C."/>
            <person name="Antonin V."/>
            <person name="Barry K.W."/>
            <person name="Bougher N.L."/>
            <person name="Buchanan P."/>
            <person name="Buyck B."/>
            <person name="Bense V."/>
            <person name="Catcheside P."/>
            <person name="Chovatia M."/>
            <person name="Cooper J."/>
            <person name="Damon W."/>
            <person name="Desjardin D."/>
            <person name="Finy P."/>
            <person name="Geml J."/>
            <person name="Haridas S."/>
            <person name="Hughes K."/>
            <person name="Justo A."/>
            <person name="Karasinski D."/>
            <person name="Kautmanova I."/>
            <person name="Kiss B."/>
            <person name="Kocsube S."/>
            <person name="Kotiranta H."/>
            <person name="LaButti K.M."/>
            <person name="Lechner B.E."/>
            <person name="Liimatainen K."/>
            <person name="Lipzen A."/>
            <person name="Lukacs Z."/>
            <person name="Mihaltcheva S."/>
            <person name="Morgado L.N."/>
            <person name="Niskanen T."/>
            <person name="Noordeloos M.E."/>
            <person name="Ohm R.A."/>
            <person name="Ortiz-Santana B."/>
            <person name="Ovrebo C."/>
            <person name="Racz N."/>
            <person name="Riley R."/>
            <person name="Savchenko A."/>
            <person name="Shiryaev A."/>
            <person name="Soop K."/>
            <person name="Spirin V."/>
            <person name="Szebenyi C."/>
            <person name="Tomsovsky M."/>
            <person name="Tulloss R.E."/>
            <person name="Uehling J."/>
            <person name="Grigoriev I.V."/>
            <person name="Vagvolgyi C."/>
            <person name="Papp T."/>
            <person name="Martin F.M."/>
            <person name="Miettinen O."/>
            <person name="Hibbett D.S."/>
            <person name="Nagy L.G."/>
        </authorList>
    </citation>
    <scope>NUCLEOTIDE SEQUENCE [LARGE SCALE GENOMIC DNA]</scope>
    <source>
        <strain evidence="1 2">NL-1719</strain>
    </source>
</reference>
<dbReference type="Proteomes" id="UP000308600">
    <property type="component" value="Unassembled WGS sequence"/>
</dbReference>